<dbReference type="SUPFAM" id="SSF51735">
    <property type="entry name" value="NAD(P)-binding Rossmann-fold domains"/>
    <property type="match status" value="1"/>
</dbReference>
<sequence>MKVAAVFGYGPGLGAALAQKWSQQGFKVALLSRTLEKVEAAAKEIPNSKGVACDVSDMNSIETAVKEIESSMGPIDTVLWNAGSGVWDTWDKIDLDKFELSMRTNCSGLLKATQLAAPGMIERKEGGIYVTGATASLRGKPFTAGFAPAKGAQRLLAQSLARDLGPKGIHVGLFIIDGLINEMTPAAIAESYWNVASQPMSCWSFETELRPSTENW</sequence>
<reference evidence="1" key="1">
    <citation type="submission" date="2021-01" db="EMBL/GenBank/DDBJ databases">
        <authorList>
            <person name="Corre E."/>
            <person name="Pelletier E."/>
            <person name="Niang G."/>
            <person name="Scheremetjew M."/>
            <person name="Finn R."/>
            <person name="Kale V."/>
            <person name="Holt S."/>
            <person name="Cochrane G."/>
            <person name="Meng A."/>
            <person name="Brown T."/>
            <person name="Cohen L."/>
        </authorList>
    </citation>
    <scope>NUCLEOTIDE SEQUENCE</scope>
    <source>
        <strain evidence="1">CCMP127</strain>
    </source>
</reference>
<protein>
    <recommendedName>
        <fullName evidence="2">Short-chain dehydrogenase/reductase SDR</fullName>
    </recommendedName>
</protein>
<dbReference type="Pfam" id="PF00106">
    <property type="entry name" value="adh_short"/>
    <property type="match status" value="1"/>
</dbReference>
<dbReference type="AlphaFoldDB" id="A0A7S3L884"/>
<dbReference type="EMBL" id="HBIM01009297">
    <property type="protein sequence ID" value="CAE0410384.1"/>
    <property type="molecule type" value="Transcribed_RNA"/>
</dbReference>
<dbReference type="PANTHER" id="PTHR43431">
    <property type="entry name" value="OXIDOREDUCTASE, SHORT CHAIN DEHYDROGENASE/REDUCTASE FAMILY (AFU_ORTHOLOGUE AFUA_5G14000)"/>
    <property type="match status" value="1"/>
</dbReference>
<dbReference type="PANTHER" id="PTHR43431:SF7">
    <property type="entry name" value="OXIDOREDUCTASE, SHORT CHAIN DEHYDROGENASE_REDUCTASE FAMILY (AFU_ORTHOLOGUE AFUA_5G14000)"/>
    <property type="match status" value="1"/>
</dbReference>
<organism evidence="1">
    <name type="scientific">Amphora coffeiformis</name>
    <dbReference type="NCBI Taxonomy" id="265554"/>
    <lineage>
        <taxon>Eukaryota</taxon>
        <taxon>Sar</taxon>
        <taxon>Stramenopiles</taxon>
        <taxon>Ochrophyta</taxon>
        <taxon>Bacillariophyta</taxon>
        <taxon>Bacillariophyceae</taxon>
        <taxon>Bacillariophycidae</taxon>
        <taxon>Thalassiophysales</taxon>
        <taxon>Catenulaceae</taxon>
        <taxon>Amphora</taxon>
    </lineage>
</organism>
<dbReference type="Gene3D" id="3.40.50.720">
    <property type="entry name" value="NAD(P)-binding Rossmann-like Domain"/>
    <property type="match status" value="1"/>
</dbReference>
<proteinExistence type="predicted"/>
<dbReference type="InterPro" id="IPR002347">
    <property type="entry name" value="SDR_fam"/>
</dbReference>
<accession>A0A7S3L884</accession>
<evidence type="ECO:0000313" key="1">
    <source>
        <dbReference type="EMBL" id="CAE0410384.1"/>
    </source>
</evidence>
<dbReference type="InterPro" id="IPR036291">
    <property type="entry name" value="NAD(P)-bd_dom_sf"/>
</dbReference>
<name>A0A7S3L884_9STRA</name>
<dbReference type="PRINTS" id="PR00081">
    <property type="entry name" value="GDHRDH"/>
</dbReference>
<gene>
    <name evidence="1" type="ORF">ACOF00016_LOCUS7873</name>
</gene>
<evidence type="ECO:0008006" key="2">
    <source>
        <dbReference type="Google" id="ProtNLM"/>
    </source>
</evidence>